<dbReference type="PANTHER" id="PTHR43707:SF1">
    <property type="entry name" value="HISTIDINE--TRNA LIGASE, MITOCHONDRIAL-RELATED"/>
    <property type="match status" value="1"/>
</dbReference>
<evidence type="ECO:0000256" key="4">
    <source>
        <dbReference type="ARBA" id="ARBA00022741"/>
    </source>
</evidence>
<dbReference type="InterPro" id="IPR045864">
    <property type="entry name" value="aa-tRNA-synth_II/BPL/LPL"/>
</dbReference>
<keyword evidence="5 9" id="KW-0067">ATP-binding</keyword>
<dbReference type="PROSITE" id="PS50862">
    <property type="entry name" value="AA_TRNA_LIGASE_II"/>
    <property type="match status" value="1"/>
</dbReference>
<dbReference type="PANTHER" id="PTHR43707">
    <property type="entry name" value="HISTIDYL-TRNA SYNTHETASE"/>
    <property type="match status" value="1"/>
</dbReference>
<dbReference type="eggNOG" id="COG0124">
    <property type="taxonomic scope" value="Bacteria"/>
</dbReference>
<feature type="domain" description="Aminoacyl-transfer RNA synthetases class-II family profile" evidence="11">
    <location>
        <begin position="22"/>
        <end position="316"/>
    </location>
</feature>
<dbReference type="InterPro" id="IPR041715">
    <property type="entry name" value="HisRS-like_core"/>
</dbReference>
<dbReference type="GO" id="GO:0004821">
    <property type="term" value="F:histidine-tRNA ligase activity"/>
    <property type="evidence" value="ECO:0007669"/>
    <property type="project" value="UniProtKB-UniRule"/>
</dbReference>
<keyword evidence="13" id="KW-1185">Reference proteome</keyword>
<dbReference type="CDD" id="cd00773">
    <property type="entry name" value="HisRS-like_core"/>
    <property type="match status" value="1"/>
</dbReference>
<dbReference type="InterPro" id="IPR015807">
    <property type="entry name" value="His-tRNA-ligase"/>
</dbReference>
<evidence type="ECO:0000256" key="7">
    <source>
        <dbReference type="ARBA" id="ARBA00023146"/>
    </source>
</evidence>
<dbReference type="InterPro" id="IPR004154">
    <property type="entry name" value="Anticodon-bd"/>
</dbReference>
<gene>
    <name evidence="9" type="primary">hisS</name>
    <name evidence="12" type="ordered locus">Desti_1260</name>
</gene>
<dbReference type="PIRSF" id="PIRSF001549">
    <property type="entry name" value="His-tRNA_synth"/>
    <property type="match status" value="1"/>
</dbReference>
<dbReference type="SUPFAM" id="SSF55681">
    <property type="entry name" value="Class II aaRS and biotin synthetases"/>
    <property type="match status" value="1"/>
</dbReference>
<keyword evidence="4 9" id="KW-0547">Nucleotide-binding</keyword>
<organism evidence="12 13">
    <name type="scientific">Desulfomonile tiedjei (strain ATCC 49306 / DSM 6799 / DCB-1)</name>
    <dbReference type="NCBI Taxonomy" id="706587"/>
    <lineage>
        <taxon>Bacteria</taxon>
        <taxon>Pseudomonadati</taxon>
        <taxon>Thermodesulfobacteriota</taxon>
        <taxon>Desulfomonilia</taxon>
        <taxon>Desulfomonilales</taxon>
        <taxon>Desulfomonilaceae</taxon>
        <taxon>Desulfomonile</taxon>
    </lineage>
</organism>
<reference evidence="13" key="1">
    <citation type="submission" date="2012-06" db="EMBL/GenBank/DDBJ databases">
        <title>Complete sequence of chromosome of Desulfomonile tiedjei DSM 6799.</title>
        <authorList>
            <person name="Lucas S."/>
            <person name="Copeland A."/>
            <person name="Lapidus A."/>
            <person name="Glavina del Rio T."/>
            <person name="Dalin E."/>
            <person name="Tice H."/>
            <person name="Bruce D."/>
            <person name="Goodwin L."/>
            <person name="Pitluck S."/>
            <person name="Peters L."/>
            <person name="Ovchinnikova G."/>
            <person name="Zeytun A."/>
            <person name="Lu M."/>
            <person name="Kyrpides N."/>
            <person name="Mavromatis K."/>
            <person name="Ivanova N."/>
            <person name="Brettin T."/>
            <person name="Detter J.C."/>
            <person name="Han C."/>
            <person name="Larimer F."/>
            <person name="Land M."/>
            <person name="Hauser L."/>
            <person name="Markowitz V."/>
            <person name="Cheng J.-F."/>
            <person name="Hugenholtz P."/>
            <person name="Woyke T."/>
            <person name="Wu D."/>
            <person name="Spring S."/>
            <person name="Schroeder M."/>
            <person name="Brambilla E."/>
            <person name="Klenk H.-P."/>
            <person name="Eisen J.A."/>
        </authorList>
    </citation>
    <scope>NUCLEOTIDE SEQUENCE [LARGE SCALE GENOMIC DNA]</scope>
    <source>
        <strain evidence="13">ATCC 49306 / DSM 6799 / DCB-1</strain>
    </source>
</reference>
<evidence type="ECO:0000256" key="6">
    <source>
        <dbReference type="ARBA" id="ARBA00022917"/>
    </source>
</evidence>
<dbReference type="Gene3D" id="3.40.50.800">
    <property type="entry name" value="Anticodon-binding domain"/>
    <property type="match status" value="1"/>
</dbReference>
<dbReference type="CDD" id="cd00859">
    <property type="entry name" value="HisRS_anticodon"/>
    <property type="match status" value="1"/>
</dbReference>
<dbReference type="SUPFAM" id="SSF52954">
    <property type="entry name" value="Class II aaRS ABD-related"/>
    <property type="match status" value="1"/>
</dbReference>
<dbReference type="InterPro" id="IPR006195">
    <property type="entry name" value="aa-tRNA-synth_II"/>
</dbReference>
<dbReference type="RefSeq" id="WP_014809124.1">
    <property type="nucleotide sequence ID" value="NC_018025.1"/>
</dbReference>
<dbReference type="KEGG" id="dti:Desti_1260"/>
<feature type="binding site" evidence="10">
    <location>
        <begin position="260"/>
        <end position="261"/>
    </location>
    <ligand>
        <name>L-histidine</name>
        <dbReference type="ChEBI" id="CHEBI:57595"/>
    </ligand>
</feature>
<dbReference type="STRING" id="706587.Desti_1260"/>
<dbReference type="GO" id="GO:0006427">
    <property type="term" value="P:histidyl-tRNA aminoacylation"/>
    <property type="evidence" value="ECO:0007669"/>
    <property type="project" value="UniProtKB-UniRule"/>
</dbReference>
<dbReference type="AlphaFoldDB" id="I4C332"/>
<keyword evidence="3 9" id="KW-0436">Ligase</keyword>
<evidence type="ECO:0000256" key="1">
    <source>
        <dbReference type="ARBA" id="ARBA00008226"/>
    </source>
</evidence>
<evidence type="ECO:0000256" key="5">
    <source>
        <dbReference type="ARBA" id="ARBA00022840"/>
    </source>
</evidence>
<accession>I4C332</accession>
<dbReference type="Pfam" id="PF13393">
    <property type="entry name" value="tRNA-synt_His"/>
    <property type="match status" value="1"/>
</dbReference>
<protein>
    <recommendedName>
        <fullName evidence="9">Histidine--tRNA ligase</fullName>
        <ecNumber evidence="9">6.1.1.21</ecNumber>
    </recommendedName>
    <alternativeName>
        <fullName evidence="9">Histidyl-tRNA synthetase</fullName>
        <shortName evidence="9">HisRS</shortName>
    </alternativeName>
</protein>
<dbReference type="OrthoDB" id="9800814at2"/>
<dbReference type="GO" id="GO:0005524">
    <property type="term" value="F:ATP binding"/>
    <property type="evidence" value="ECO:0007669"/>
    <property type="project" value="UniProtKB-UniRule"/>
</dbReference>
<comment type="catalytic activity">
    <reaction evidence="8 9">
        <text>tRNA(His) + L-histidine + ATP = L-histidyl-tRNA(His) + AMP + diphosphate + H(+)</text>
        <dbReference type="Rhea" id="RHEA:17313"/>
        <dbReference type="Rhea" id="RHEA-COMP:9665"/>
        <dbReference type="Rhea" id="RHEA-COMP:9689"/>
        <dbReference type="ChEBI" id="CHEBI:15378"/>
        <dbReference type="ChEBI" id="CHEBI:30616"/>
        <dbReference type="ChEBI" id="CHEBI:33019"/>
        <dbReference type="ChEBI" id="CHEBI:57595"/>
        <dbReference type="ChEBI" id="CHEBI:78442"/>
        <dbReference type="ChEBI" id="CHEBI:78527"/>
        <dbReference type="ChEBI" id="CHEBI:456215"/>
        <dbReference type="EC" id="6.1.1.21"/>
    </reaction>
</comment>
<dbReference type="PATRIC" id="fig|706587.4.peg.1446"/>
<keyword evidence="7 9" id="KW-0030">Aminoacyl-tRNA synthetase</keyword>
<comment type="similarity">
    <text evidence="1 9">Belongs to the class-II aminoacyl-tRNA synthetase family.</text>
</comment>
<dbReference type="NCBIfam" id="TIGR00442">
    <property type="entry name" value="hisS"/>
    <property type="match status" value="1"/>
</dbReference>
<feature type="binding site" evidence="10">
    <location>
        <position position="256"/>
    </location>
    <ligand>
        <name>L-histidine</name>
        <dbReference type="ChEBI" id="CHEBI:57595"/>
    </ligand>
</feature>
<dbReference type="InterPro" id="IPR036621">
    <property type="entry name" value="Anticodon-bd_dom_sf"/>
</dbReference>
<evidence type="ECO:0000256" key="3">
    <source>
        <dbReference type="ARBA" id="ARBA00022598"/>
    </source>
</evidence>
<dbReference type="EMBL" id="CP003360">
    <property type="protein sequence ID" value="AFM23973.1"/>
    <property type="molecule type" value="Genomic_DNA"/>
</dbReference>
<feature type="binding site" evidence="10">
    <location>
        <position position="111"/>
    </location>
    <ligand>
        <name>L-histidine</name>
        <dbReference type="ChEBI" id="CHEBI:57595"/>
    </ligand>
</feature>
<name>I4C332_DESTA</name>
<evidence type="ECO:0000259" key="11">
    <source>
        <dbReference type="PROSITE" id="PS50862"/>
    </source>
</evidence>
<evidence type="ECO:0000256" key="8">
    <source>
        <dbReference type="ARBA" id="ARBA00047639"/>
    </source>
</evidence>
<feature type="binding site" evidence="10">
    <location>
        <position position="125"/>
    </location>
    <ligand>
        <name>L-histidine</name>
        <dbReference type="ChEBI" id="CHEBI:57595"/>
    </ligand>
</feature>
<dbReference type="InterPro" id="IPR033656">
    <property type="entry name" value="HisRS_anticodon"/>
</dbReference>
<dbReference type="EC" id="6.1.1.21" evidence="9"/>
<keyword evidence="6 9" id="KW-0648">Protein biosynthesis</keyword>
<feature type="binding site" evidence="10">
    <location>
        <begin position="80"/>
        <end position="82"/>
    </location>
    <ligand>
        <name>L-histidine</name>
        <dbReference type="ChEBI" id="CHEBI:57595"/>
    </ligand>
</feature>
<evidence type="ECO:0000313" key="12">
    <source>
        <dbReference type="EMBL" id="AFM23973.1"/>
    </source>
</evidence>
<dbReference type="HOGENOM" id="CLU_025113_1_1_7"/>
<dbReference type="Gene3D" id="3.30.930.10">
    <property type="entry name" value="Bira Bifunctional Protein, Domain 2"/>
    <property type="match status" value="1"/>
</dbReference>
<evidence type="ECO:0000256" key="10">
    <source>
        <dbReference type="PIRSR" id="PIRSR001549-1"/>
    </source>
</evidence>
<evidence type="ECO:0000256" key="9">
    <source>
        <dbReference type="HAMAP-Rule" id="MF_00127"/>
    </source>
</evidence>
<evidence type="ECO:0000313" key="13">
    <source>
        <dbReference type="Proteomes" id="UP000006055"/>
    </source>
</evidence>
<dbReference type="HAMAP" id="MF_00127">
    <property type="entry name" value="His_tRNA_synth"/>
    <property type="match status" value="1"/>
</dbReference>
<feature type="binding site" evidence="10">
    <location>
        <position position="129"/>
    </location>
    <ligand>
        <name>L-histidine</name>
        <dbReference type="ChEBI" id="CHEBI:57595"/>
    </ligand>
</feature>
<comment type="subcellular location">
    <subcellularLocation>
        <location evidence="9">Cytoplasm</location>
    </subcellularLocation>
</comment>
<dbReference type="InterPro" id="IPR004516">
    <property type="entry name" value="HisRS/HisZ"/>
</dbReference>
<keyword evidence="9" id="KW-0963">Cytoplasm</keyword>
<dbReference type="GO" id="GO:0005737">
    <property type="term" value="C:cytoplasm"/>
    <property type="evidence" value="ECO:0007669"/>
    <property type="project" value="UniProtKB-SubCell"/>
</dbReference>
<dbReference type="Proteomes" id="UP000006055">
    <property type="component" value="Chromosome"/>
</dbReference>
<comment type="subunit">
    <text evidence="2 9">Homodimer.</text>
</comment>
<sequence length="417" mass="46932">MIRLIKGFHDILPDETPKWAFIIRTAQAVLERFGFREMITPIMEKTELFVRGIGEVTDIVEKEMYTFEDRGGDSLSLRPEATAGMLRAVVEHSLLKKDPVLKVYTIGPMFRRERPSKGRFRQFYQINAEILGDDTPFTDAEAISAAYAIMADIGASGLIIEVNSVGCRECRSAFREKLRSFLSPHLEELCPDCARRYHVNPMRILDCKVQRCTEIVKDAPLIVDSLDDSCRLHFLKVQDILKELAIPHRVEPRMVRGLDYYTRTAFEIVHEELGRTKAVGGGGRYDTLVKELGGPDASGIGFAIGLERLAMGISDEDPRFSRSVDLYVAALGDNTRELGARITNELRNKGYTVEMRYSGMSLKSQMKVADKLNAKKVIMIGDDELTRQEVTVRDMNTKEQATVPINAITSYVQGGKL</sequence>
<dbReference type="Pfam" id="PF03129">
    <property type="entry name" value="HGTP_anticodon"/>
    <property type="match status" value="1"/>
</dbReference>
<proteinExistence type="inferred from homology"/>
<evidence type="ECO:0000256" key="2">
    <source>
        <dbReference type="ARBA" id="ARBA00011738"/>
    </source>
</evidence>